<dbReference type="PANTHER" id="PTHR35871">
    <property type="entry name" value="EXPRESSED PROTEIN"/>
    <property type="match status" value="1"/>
</dbReference>
<reference evidence="1 2" key="1">
    <citation type="submission" date="2018-06" db="EMBL/GenBank/DDBJ databases">
        <title>Comparative genomics reveals the genomic features of Rhizophagus irregularis, R. cerebriforme, R. diaphanum and Gigaspora rosea, and their symbiotic lifestyle signature.</title>
        <authorList>
            <person name="Morin E."/>
            <person name="San Clemente H."/>
            <person name="Chen E.C.H."/>
            <person name="De La Providencia I."/>
            <person name="Hainaut M."/>
            <person name="Kuo A."/>
            <person name="Kohler A."/>
            <person name="Murat C."/>
            <person name="Tang N."/>
            <person name="Roy S."/>
            <person name="Loubradou J."/>
            <person name="Henrissat B."/>
            <person name="Grigoriev I.V."/>
            <person name="Corradi N."/>
            <person name="Roux C."/>
            <person name="Martin F.M."/>
        </authorList>
    </citation>
    <scope>NUCLEOTIDE SEQUENCE [LARGE SCALE GENOMIC DNA]</scope>
    <source>
        <strain evidence="1 2">DAOM 194757</strain>
    </source>
</reference>
<proteinExistence type="predicted"/>
<dbReference type="InterPro" id="IPR012337">
    <property type="entry name" value="RNaseH-like_sf"/>
</dbReference>
<evidence type="ECO:0000313" key="1">
    <source>
        <dbReference type="EMBL" id="RIB14252.1"/>
    </source>
</evidence>
<dbReference type="SUPFAM" id="SSF53098">
    <property type="entry name" value="Ribonuclease H-like"/>
    <property type="match status" value="1"/>
</dbReference>
<dbReference type="AlphaFoldDB" id="A0A397UWX7"/>
<name>A0A397UWX7_9GLOM</name>
<keyword evidence="2" id="KW-1185">Reference proteome</keyword>
<dbReference type="Gene3D" id="3.30.420.10">
    <property type="entry name" value="Ribonuclease H-like superfamily/Ribonuclease H"/>
    <property type="match status" value="1"/>
</dbReference>
<sequence length="476" mass="55723">MVAYRKKFLEEMKSLEHRIARYERETMEKIPPVLEANEKELILVTHDERNRRLIMVSEFLLEECSRLKLNEEEIRMHLNVPKEACCYLMPGKNQEGFWTIDNLLEQVRDKAIPTFEAKFPNAIAVFAFDNSTNHSVYAEDTFIATRMNLKPAGNQPIMRSTTFVGANGQLKTQHMAVLKERGLWKDKLPLEYKAYKGKEISNNLQVDCCARKIIASQPDFIAQKSAIVELIESAGHICIFYPKFHCELNFIEMYWGAAKNYARKHCDYTWAGLQTTIPQALDSVDTITIRKFAQKSWRYMELYREGLTGKMAKMTIANGWAVQWIKNSLTLALFNWLNSNLKLSDRKELAGSVLDNAINDINQLFLYPKYWFNKFNLDLESINFVSLETWFSYYYQAWTYYKPTKLLSKFESYKVEKLPFDNNIYEQFKDNILAYWYFCSTMYEELEFVATKIFSISVTSASVEHLFSSMGFLHTS</sequence>
<gene>
    <name evidence="1" type="ORF">C2G38_2195671</name>
</gene>
<accession>A0A397UWX7</accession>
<organism evidence="1 2">
    <name type="scientific">Gigaspora rosea</name>
    <dbReference type="NCBI Taxonomy" id="44941"/>
    <lineage>
        <taxon>Eukaryota</taxon>
        <taxon>Fungi</taxon>
        <taxon>Fungi incertae sedis</taxon>
        <taxon>Mucoromycota</taxon>
        <taxon>Glomeromycotina</taxon>
        <taxon>Glomeromycetes</taxon>
        <taxon>Diversisporales</taxon>
        <taxon>Gigasporaceae</taxon>
        <taxon>Gigaspora</taxon>
    </lineage>
</organism>
<dbReference type="EMBL" id="QKWP01000849">
    <property type="protein sequence ID" value="RIB14252.1"/>
    <property type="molecule type" value="Genomic_DNA"/>
</dbReference>
<evidence type="ECO:0000313" key="2">
    <source>
        <dbReference type="Proteomes" id="UP000266673"/>
    </source>
</evidence>
<protein>
    <submittedName>
        <fullName evidence="1">Uncharacterized protein</fullName>
    </submittedName>
</protein>
<dbReference type="PANTHER" id="PTHR35871:SF1">
    <property type="entry name" value="CXC1-LIKE CYSTEINE CLUSTER ASSOCIATED WITH KDZ TRANSPOSASES DOMAIN-CONTAINING PROTEIN"/>
    <property type="match status" value="1"/>
</dbReference>
<dbReference type="STRING" id="44941.A0A397UWX7"/>
<dbReference type="Proteomes" id="UP000266673">
    <property type="component" value="Unassembled WGS sequence"/>
</dbReference>
<dbReference type="OrthoDB" id="10044727at2759"/>
<comment type="caution">
    <text evidence="1">The sequence shown here is derived from an EMBL/GenBank/DDBJ whole genome shotgun (WGS) entry which is preliminary data.</text>
</comment>
<dbReference type="GO" id="GO:0003676">
    <property type="term" value="F:nucleic acid binding"/>
    <property type="evidence" value="ECO:0007669"/>
    <property type="project" value="InterPro"/>
</dbReference>
<dbReference type="InterPro" id="IPR036397">
    <property type="entry name" value="RNaseH_sf"/>
</dbReference>